<dbReference type="AlphaFoldDB" id="A0A9W4WS90"/>
<sequence>MQPRPVAEAKTIHSTGSASPVFSARSYDKFFNSILMQLRPSLKGPVAEAKTIHNTGSASPVLVNARNCEENPSGQNSCSQFTSSLSHIMEECEDPLIVNVAWNKLENVRSGSDANFDECFKESISKESQRKRKEKAISRSLENWLKRQRRKRKVHFESYLTSQLEVTGSEKLSLNQTHLQFIKQNVSKVQSMIFVIDCKHSNIILHVKRVQVLLMIV</sequence>
<evidence type="ECO:0000313" key="2">
    <source>
        <dbReference type="Proteomes" id="UP001153678"/>
    </source>
</evidence>
<gene>
    <name evidence="1" type="ORF">FWILDA_LOCUS6845</name>
</gene>
<comment type="caution">
    <text evidence="1">The sequence shown here is derived from an EMBL/GenBank/DDBJ whole genome shotgun (WGS) entry which is preliminary data.</text>
</comment>
<dbReference type="OrthoDB" id="10607251at2759"/>
<reference evidence="1" key="1">
    <citation type="submission" date="2022-08" db="EMBL/GenBank/DDBJ databases">
        <authorList>
            <person name="Kallberg Y."/>
            <person name="Tangrot J."/>
            <person name="Rosling A."/>
        </authorList>
    </citation>
    <scope>NUCLEOTIDE SEQUENCE</scope>
    <source>
        <strain evidence="1">Wild A</strain>
    </source>
</reference>
<evidence type="ECO:0000313" key="1">
    <source>
        <dbReference type="EMBL" id="CAI2174941.1"/>
    </source>
</evidence>
<dbReference type="EMBL" id="CAMKVN010001284">
    <property type="protein sequence ID" value="CAI2174941.1"/>
    <property type="molecule type" value="Genomic_DNA"/>
</dbReference>
<protein>
    <submittedName>
        <fullName evidence="1">16382_t:CDS:1</fullName>
    </submittedName>
</protein>
<name>A0A9W4WS90_9GLOM</name>
<accession>A0A9W4WS90</accession>
<organism evidence="1 2">
    <name type="scientific">Funneliformis geosporum</name>
    <dbReference type="NCBI Taxonomy" id="1117311"/>
    <lineage>
        <taxon>Eukaryota</taxon>
        <taxon>Fungi</taxon>
        <taxon>Fungi incertae sedis</taxon>
        <taxon>Mucoromycota</taxon>
        <taxon>Glomeromycotina</taxon>
        <taxon>Glomeromycetes</taxon>
        <taxon>Glomerales</taxon>
        <taxon>Glomeraceae</taxon>
        <taxon>Funneliformis</taxon>
    </lineage>
</organism>
<dbReference type="Proteomes" id="UP001153678">
    <property type="component" value="Unassembled WGS sequence"/>
</dbReference>
<proteinExistence type="predicted"/>
<keyword evidence="2" id="KW-1185">Reference proteome</keyword>